<dbReference type="Proteomes" id="UP000002669">
    <property type="component" value="Unassembled WGS sequence"/>
</dbReference>
<keyword evidence="2 3" id="KW-0040">ANK repeat</keyword>
<proteinExistence type="predicted"/>
<dbReference type="VEuPathDB" id="FungiDB:MGYG_04426"/>
<feature type="repeat" description="ANK" evidence="3">
    <location>
        <begin position="351"/>
        <end position="383"/>
    </location>
</feature>
<dbReference type="eggNOG" id="KOG0504">
    <property type="taxonomic scope" value="Eukaryota"/>
</dbReference>
<organism evidence="5">
    <name type="scientific">Arthroderma gypseum (strain ATCC MYA-4604 / CBS 118893)</name>
    <name type="common">Microsporum gypseum</name>
    <dbReference type="NCBI Taxonomy" id="535722"/>
    <lineage>
        <taxon>Eukaryota</taxon>
        <taxon>Fungi</taxon>
        <taxon>Dikarya</taxon>
        <taxon>Ascomycota</taxon>
        <taxon>Pezizomycotina</taxon>
        <taxon>Eurotiomycetes</taxon>
        <taxon>Eurotiomycetidae</taxon>
        <taxon>Onygenales</taxon>
        <taxon>Arthrodermataceae</taxon>
        <taxon>Nannizzia</taxon>
    </lineage>
</organism>
<evidence type="ECO:0000313" key="5">
    <source>
        <dbReference type="Proteomes" id="UP000002669"/>
    </source>
</evidence>
<feature type="repeat" description="ANK" evidence="3">
    <location>
        <begin position="383"/>
        <end position="415"/>
    </location>
</feature>
<reference evidence="5" key="1">
    <citation type="journal article" date="2012" name="MBio">
        <title>Comparative genome analysis of Trichophyton rubrum and related dermatophytes reveals candidate genes involved in infection.</title>
        <authorList>
            <person name="Martinez D.A."/>
            <person name="Oliver B.G."/>
            <person name="Graeser Y."/>
            <person name="Goldberg J.M."/>
            <person name="Li W."/>
            <person name="Martinez-Rossi N.M."/>
            <person name="Monod M."/>
            <person name="Shelest E."/>
            <person name="Barton R.C."/>
            <person name="Birch E."/>
            <person name="Brakhage A.A."/>
            <person name="Chen Z."/>
            <person name="Gurr S.J."/>
            <person name="Heiman D."/>
            <person name="Heitman J."/>
            <person name="Kosti I."/>
            <person name="Rossi A."/>
            <person name="Saif S."/>
            <person name="Samalova M."/>
            <person name="Saunders C.W."/>
            <person name="Shea T."/>
            <person name="Summerbell R.C."/>
            <person name="Xu J."/>
            <person name="Young S."/>
            <person name="Zeng Q."/>
            <person name="Birren B.W."/>
            <person name="Cuomo C.A."/>
            <person name="White T.C."/>
        </authorList>
    </citation>
    <scope>NUCLEOTIDE SEQUENCE [LARGE SCALE GENOMIC DNA]</scope>
    <source>
        <strain evidence="5">ATCC MYA-4604 / CBS 118893</strain>
    </source>
</reference>
<dbReference type="EMBL" id="DS989824">
    <property type="protein sequence ID" value="EFR01420.1"/>
    <property type="molecule type" value="Genomic_DNA"/>
</dbReference>
<dbReference type="OMA" id="WAYREAS"/>
<dbReference type="PROSITE" id="PS50088">
    <property type="entry name" value="ANK_REPEAT"/>
    <property type="match status" value="2"/>
</dbReference>
<dbReference type="InterPro" id="IPR036770">
    <property type="entry name" value="Ankyrin_rpt-contain_sf"/>
</dbReference>
<dbReference type="SUPFAM" id="SSF48403">
    <property type="entry name" value="Ankyrin repeat"/>
    <property type="match status" value="1"/>
</dbReference>
<dbReference type="OrthoDB" id="4772757at2759"/>
<dbReference type="AlphaFoldDB" id="E4USX1"/>
<dbReference type="GeneID" id="10029542"/>
<keyword evidence="1" id="KW-0677">Repeat</keyword>
<evidence type="ECO:0000256" key="3">
    <source>
        <dbReference type="PROSITE-ProRule" id="PRU00023"/>
    </source>
</evidence>
<evidence type="ECO:0000256" key="1">
    <source>
        <dbReference type="ARBA" id="ARBA00022737"/>
    </source>
</evidence>
<dbReference type="PANTHER" id="PTHR24198:SF165">
    <property type="entry name" value="ANKYRIN REPEAT-CONTAINING PROTEIN-RELATED"/>
    <property type="match status" value="1"/>
</dbReference>
<dbReference type="PROSITE" id="PS50297">
    <property type="entry name" value="ANK_REP_REGION"/>
    <property type="match status" value="2"/>
</dbReference>
<dbReference type="HOGENOM" id="CLU_561355_0_0_1"/>
<dbReference type="InterPro" id="IPR002110">
    <property type="entry name" value="Ankyrin_rpt"/>
</dbReference>
<dbReference type="RefSeq" id="XP_003174250.1">
    <property type="nucleotide sequence ID" value="XM_003174202.1"/>
</dbReference>
<dbReference type="Pfam" id="PF12796">
    <property type="entry name" value="Ank_2"/>
    <property type="match status" value="2"/>
</dbReference>
<dbReference type="PRINTS" id="PR01415">
    <property type="entry name" value="ANKYRIN"/>
</dbReference>
<sequence>MGFTDLPPELCIEIFNEVVIALRHEAIKARLVCKFFYHGINQAFLTPRVLRILISSRKLGWPPAIAMNNYLGLRILKEGEHSNIVVRTIRKSVEALLLSENTTSHKTKVLKTVTLTTAACYVTRPNWIVSVQTPTIPNEWKLDTIQTEEIPTAWRLKTIQTPDLPIHLLSAAAYDGSIQLATDLLRQGVSCNQTSDVFGPPLCMAAYRGNKAMVNLLLSFNANPEFGYKPRGYKARKKSNPRTPLQAATFGGHAEIVDLLLQPEIGVSRSGSRYYKAMAIAAKLGYIDIFKRLMNAGNVQDNPLFQWEECLINACWSGSLDMVRIVLDRSGKLECMEPGETSLLAVVRKRYRESPLIVAADKGYDSIVRLLLERGTDPNPMDYFHTALTAAANHGHLEIVRVLLEHGADVHTQHGSVRYAARGGHGDIIQLLLENGAQISGWERNKNGVTGHQLGQWAYREASAWGHKSLASRLLELGVKMDDIDI</sequence>
<dbReference type="Gene3D" id="1.25.40.20">
    <property type="entry name" value="Ankyrin repeat-containing domain"/>
    <property type="match status" value="2"/>
</dbReference>
<name>E4USX1_ARTGP</name>
<evidence type="ECO:0000256" key="2">
    <source>
        <dbReference type="ARBA" id="ARBA00023043"/>
    </source>
</evidence>
<gene>
    <name evidence="4" type="ORF">MGYG_04426</name>
</gene>
<keyword evidence="5" id="KW-1185">Reference proteome</keyword>
<protein>
    <submittedName>
        <fullName evidence="4">Uncharacterized protein</fullName>
    </submittedName>
</protein>
<evidence type="ECO:0000313" key="4">
    <source>
        <dbReference type="EMBL" id="EFR01420.1"/>
    </source>
</evidence>
<accession>E4USX1</accession>
<dbReference type="PANTHER" id="PTHR24198">
    <property type="entry name" value="ANKYRIN REPEAT AND PROTEIN KINASE DOMAIN-CONTAINING PROTEIN"/>
    <property type="match status" value="1"/>
</dbReference>
<dbReference type="SMART" id="SM00248">
    <property type="entry name" value="ANK"/>
    <property type="match status" value="8"/>
</dbReference>
<dbReference type="STRING" id="535722.E4USX1"/>
<dbReference type="InParanoid" id="E4USX1"/>